<dbReference type="Proteomes" id="UP000619041">
    <property type="component" value="Unassembled WGS sequence"/>
</dbReference>
<reference evidence="3" key="1">
    <citation type="journal article" date="2019" name="Int. J. Syst. Evol. Microbiol.">
        <title>The Global Catalogue of Microorganisms (GCM) 10K type strain sequencing project: providing services to taxonomists for standard genome sequencing and annotation.</title>
        <authorList>
            <consortium name="The Broad Institute Genomics Platform"/>
            <consortium name="The Broad Institute Genome Sequencing Center for Infectious Disease"/>
            <person name="Wu L."/>
            <person name="Ma J."/>
        </authorList>
    </citation>
    <scope>NUCLEOTIDE SEQUENCE [LARGE SCALE GENOMIC DNA]</scope>
    <source>
        <strain evidence="3">CGMCC 1.15959</strain>
    </source>
</reference>
<protein>
    <recommendedName>
        <fullName evidence="4">Elongation factor P</fullName>
    </recommendedName>
</protein>
<organism evidence="2 3">
    <name type="scientific">Tsuneonella deserti</name>
    <dbReference type="NCBI Taxonomy" id="2035528"/>
    <lineage>
        <taxon>Bacteria</taxon>
        <taxon>Pseudomonadati</taxon>
        <taxon>Pseudomonadota</taxon>
        <taxon>Alphaproteobacteria</taxon>
        <taxon>Sphingomonadales</taxon>
        <taxon>Erythrobacteraceae</taxon>
        <taxon>Tsuneonella</taxon>
    </lineage>
</organism>
<feature type="chain" id="PRO_5045435825" description="Elongation factor P" evidence="1">
    <location>
        <begin position="21"/>
        <end position="119"/>
    </location>
</feature>
<keyword evidence="3" id="KW-1185">Reference proteome</keyword>
<gene>
    <name evidence="2" type="ORF">GCM10011515_09400</name>
</gene>
<evidence type="ECO:0000313" key="2">
    <source>
        <dbReference type="EMBL" id="GGD91835.1"/>
    </source>
</evidence>
<proteinExistence type="predicted"/>
<evidence type="ECO:0008006" key="4">
    <source>
        <dbReference type="Google" id="ProtNLM"/>
    </source>
</evidence>
<evidence type="ECO:0000256" key="1">
    <source>
        <dbReference type="SAM" id="SignalP"/>
    </source>
</evidence>
<comment type="caution">
    <text evidence="2">The sequence shown here is derived from an EMBL/GenBank/DDBJ whole genome shotgun (WGS) entry which is preliminary data.</text>
</comment>
<accession>A0ABQ1S5K2</accession>
<feature type="signal peptide" evidence="1">
    <location>
        <begin position="1"/>
        <end position="20"/>
    </location>
</feature>
<sequence>MFRSASIAIALAAAAAAPLAAGGPLGTLPLGRYLCELPGDAAGPASRPVEGAWFDIINASSYVTDGGDGTYLLTGDDVVFTRGPMRGARFERTGVRALKRTDLTGPLAKMRCVKTGRTQ</sequence>
<dbReference type="EMBL" id="BMKL01000001">
    <property type="protein sequence ID" value="GGD91835.1"/>
    <property type="molecule type" value="Genomic_DNA"/>
</dbReference>
<evidence type="ECO:0000313" key="3">
    <source>
        <dbReference type="Proteomes" id="UP000619041"/>
    </source>
</evidence>
<name>A0ABQ1S5K2_9SPHN</name>
<keyword evidence="1" id="KW-0732">Signal</keyword>